<comment type="function">
    <text evidence="5">Member of a network of 50S ribosomal subunit biogenesis factors which assembles along the 30S-50S interface, preventing incorrect 23S rRNA structures from forming. Promotes peptidyl transferase center (PTC) maturation.</text>
</comment>
<dbReference type="SUPFAM" id="SSF158710">
    <property type="entry name" value="PSPTO4464-like"/>
    <property type="match status" value="1"/>
</dbReference>
<evidence type="ECO:0000256" key="1">
    <source>
        <dbReference type="ARBA" id="ARBA00022490"/>
    </source>
</evidence>
<keyword evidence="3 5" id="KW-0699">rRNA-binding</keyword>
<comment type="subcellular location">
    <subcellularLocation>
        <location evidence="5">Cytoplasm</location>
    </subcellularLocation>
    <text evidence="5">Associates with late stage pre-50S ribosomal subunits.</text>
</comment>
<keyword evidence="2 5" id="KW-0690">Ribosome biogenesis</keyword>
<keyword evidence="7" id="KW-1185">Reference proteome</keyword>
<protein>
    <recommendedName>
        <fullName evidence="5">Dual-action ribosomal maturation protein DarP</fullName>
    </recommendedName>
    <alternativeName>
        <fullName evidence="5">Large ribosomal subunit assembly factor DarP</fullName>
    </alternativeName>
</protein>
<gene>
    <name evidence="6" type="primary">yjgA</name>
    <name evidence="5" type="synonym">darP</name>
    <name evidence="6" type="ORF">SCD92_00960</name>
</gene>
<dbReference type="PIRSF" id="PIRSF016183">
    <property type="entry name" value="UCP016183"/>
    <property type="match status" value="1"/>
</dbReference>
<dbReference type="RefSeq" id="WP_302724503.1">
    <property type="nucleotide sequence ID" value="NZ_JAULRU010000797.1"/>
</dbReference>
<evidence type="ECO:0000256" key="4">
    <source>
        <dbReference type="ARBA" id="ARBA00022884"/>
    </source>
</evidence>
<sequence>MNTYDEDFDIENEPPSKSQLKREMHALQELGKQLTELSEGHLLSLDLPEEVLSAVQEMHRIRQREAKRRHLQFIGKVMRKVDSEHIAQQLESLNARHSLNIHLQHQVESWRDQLMAGDQNALQQFIDKYPSVDIQHLRQLMRVAQKEKNIDKAPTHARKLFRYLRDVVLASQ</sequence>
<evidence type="ECO:0000256" key="3">
    <source>
        <dbReference type="ARBA" id="ARBA00022730"/>
    </source>
</evidence>
<dbReference type="PANTHER" id="PTHR38101:SF1">
    <property type="entry name" value="UPF0307 PROTEIN YJGA"/>
    <property type="match status" value="1"/>
</dbReference>
<reference evidence="6 7" key="1">
    <citation type="submission" date="2023-11" db="EMBL/GenBank/DDBJ databases">
        <title>Gilvimarinus fulvus sp. nov., isolated from the surface of Kelp.</title>
        <authorList>
            <person name="Sun Y.Y."/>
            <person name="Gong Y."/>
            <person name="Du Z.J."/>
        </authorList>
    </citation>
    <scope>NUCLEOTIDE SEQUENCE [LARGE SCALE GENOMIC DNA]</scope>
    <source>
        <strain evidence="6 7">SDUM040013</strain>
    </source>
</reference>
<accession>A0ABU4RUS8</accession>
<dbReference type="Proteomes" id="UP001273505">
    <property type="component" value="Unassembled WGS sequence"/>
</dbReference>
<evidence type="ECO:0000313" key="6">
    <source>
        <dbReference type="EMBL" id="MDX6847907.1"/>
    </source>
</evidence>
<keyword evidence="1 5" id="KW-0963">Cytoplasm</keyword>
<dbReference type="HAMAP" id="MF_00765">
    <property type="entry name" value="DarP"/>
    <property type="match status" value="1"/>
</dbReference>
<keyword evidence="4 5" id="KW-0694">RNA-binding</keyword>
<proteinExistence type="inferred from homology"/>
<dbReference type="Gene3D" id="1.10.60.30">
    <property type="entry name" value="PSPTO4464-like domains"/>
    <property type="match status" value="2"/>
</dbReference>
<dbReference type="PANTHER" id="PTHR38101">
    <property type="entry name" value="UPF0307 PROTEIN YJGA"/>
    <property type="match status" value="1"/>
</dbReference>
<dbReference type="InterPro" id="IPR006839">
    <property type="entry name" value="DarP"/>
</dbReference>
<dbReference type="CDD" id="cd16331">
    <property type="entry name" value="YjgA-like"/>
    <property type="match status" value="1"/>
</dbReference>
<dbReference type="NCBIfam" id="NF003593">
    <property type="entry name" value="PRK05255.1-1"/>
    <property type="match status" value="1"/>
</dbReference>
<dbReference type="Pfam" id="PF04751">
    <property type="entry name" value="DarP"/>
    <property type="match status" value="1"/>
</dbReference>
<comment type="caution">
    <text evidence="6">The sequence shown here is derived from an EMBL/GenBank/DDBJ whole genome shotgun (WGS) entry which is preliminary data.</text>
</comment>
<comment type="similarity">
    <text evidence="5">Belongs to the DarP family.</text>
</comment>
<name>A0ABU4RUS8_9GAMM</name>
<dbReference type="InterPro" id="IPR023153">
    <property type="entry name" value="DarP_sf"/>
</dbReference>
<organism evidence="6 7">
    <name type="scientific">Gilvimarinus gilvus</name>
    <dbReference type="NCBI Taxonomy" id="3058038"/>
    <lineage>
        <taxon>Bacteria</taxon>
        <taxon>Pseudomonadati</taxon>
        <taxon>Pseudomonadota</taxon>
        <taxon>Gammaproteobacteria</taxon>
        <taxon>Cellvibrionales</taxon>
        <taxon>Cellvibrionaceae</taxon>
        <taxon>Gilvimarinus</taxon>
    </lineage>
</organism>
<dbReference type="EMBL" id="JAXAFO010000001">
    <property type="protein sequence ID" value="MDX6847907.1"/>
    <property type="molecule type" value="Genomic_DNA"/>
</dbReference>
<evidence type="ECO:0000256" key="5">
    <source>
        <dbReference type="HAMAP-Rule" id="MF_00765"/>
    </source>
</evidence>
<evidence type="ECO:0000256" key="2">
    <source>
        <dbReference type="ARBA" id="ARBA00022517"/>
    </source>
</evidence>
<evidence type="ECO:0000313" key="7">
    <source>
        <dbReference type="Proteomes" id="UP001273505"/>
    </source>
</evidence>